<reference evidence="9 10" key="1">
    <citation type="submission" date="2017-09" db="EMBL/GenBank/DDBJ databases">
        <title>Depth-based differentiation of microbial function through sediment-hosted aquifers and enrichment of novel symbionts in the deep terrestrial subsurface.</title>
        <authorList>
            <person name="Probst A.J."/>
            <person name="Ladd B."/>
            <person name="Jarett J.K."/>
            <person name="Geller-Mcgrath D.E."/>
            <person name="Sieber C.M."/>
            <person name="Emerson J.B."/>
            <person name="Anantharaman K."/>
            <person name="Thomas B.C."/>
            <person name="Malmstrom R."/>
            <person name="Stieglmeier M."/>
            <person name="Klingl A."/>
            <person name="Woyke T."/>
            <person name="Ryan C.M."/>
            <person name="Banfield J.F."/>
        </authorList>
    </citation>
    <scope>NUCLEOTIDE SEQUENCE [LARGE SCALE GENOMIC DNA]</scope>
    <source>
        <strain evidence="9">CG11_big_fil_rev_8_21_14_0_20_39_34</strain>
    </source>
</reference>
<comment type="similarity">
    <text evidence="2">Belongs to the bacterial sugar transferase family.</text>
</comment>
<keyword evidence="3" id="KW-0808">Transferase</keyword>
<dbReference type="Pfam" id="PF02397">
    <property type="entry name" value="Bac_transf"/>
    <property type="match status" value="1"/>
</dbReference>
<dbReference type="GO" id="GO:0016020">
    <property type="term" value="C:membrane"/>
    <property type="evidence" value="ECO:0007669"/>
    <property type="project" value="UniProtKB-SubCell"/>
</dbReference>
<feature type="transmembrane region" description="Helical" evidence="7">
    <location>
        <begin position="45"/>
        <end position="64"/>
    </location>
</feature>
<keyword evidence="6 7" id="KW-0472">Membrane</keyword>
<sequence length="461" mass="53863">MNLMYRSKQILLILGDLLIFVFSLWLSISVRHFSVPSSDTFFLHLHYFFFILLTSVVINYINGLYDLDDDLRGKRLLRRILETSSVSLVATIAYFYVIDTSEITPKTLLLLNIFFAYSLIFFWRNLFRHIARFERLTNNIVFVGLPKETEELIQHIETKEGKGYKVVAIINEIKEKDKSYPCEVYTDITKIRAIITTKKAHTIVVAPHLKNTLDINRELYELLFWDVRVVDLSSFYENMMGRVPPFTFSESWFLQNLGHKDNPIYLRIRKALDYITGILLFGIFLLLLPVVAVLIKLDSKGPVFFSQNRIGKFGNTFRIFKFRSMFALSEDGSAEVDGAQFAIKNDKRVTRIGRFLRKTRIDELPQCINILKGELTLVGPRPERPQIVEKLELQMPYYSLRHIVKPGITGWAVIHQNYTDNLETSLQKLQYDLYYIKNRSILLDLSILLRTVNVIMRFRGQ</sequence>
<name>A0A2H0N5V6_9BACT</name>
<feature type="domain" description="Bacterial sugar transferase" evidence="8">
    <location>
        <begin position="270"/>
        <end position="456"/>
    </location>
</feature>
<organism evidence="9 10">
    <name type="scientific">Candidatus Magasanikbacteria bacterium CG11_big_fil_rev_8_21_14_0_20_39_34</name>
    <dbReference type="NCBI Taxonomy" id="1974653"/>
    <lineage>
        <taxon>Bacteria</taxon>
        <taxon>Candidatus Magasanikiibacteriota</taxon>
    </lineage>
</organism>
<evidence type="ECO:0000256" key="1">
    <source>
        <dbReference type="ARBA" id="ARBA00004141"/>
    </source>
</evidence>
<evidence type="ECO:0000256" key="6">
    <source>
        <dbReference type="ARBA" id="ARBA00023136"/>
    </source>
</evidence>
<keyword evidence="5 7" id="KW-1133">Transmembrane helix</keyword>
<dbReference type="AlphaFoldDB" id="A0A2H0N5V6"/>
<dbReference type="GO" id="GO:0016780">
    <property type="term" value="F:phosphotransferase activity, for other substituted phosphate groups"/>
    <property type="evidence" value="ECO:0007669"/>
    <property type="project" value="TreeGrafter"/>
</dbReference>
<evidence type="ECO:0000256" key="7">
    <source>
        <dbReference type="SAM" id="Phobius"/>
    </source>
</evidence>
<evidence type="ECO:0000256" key="3">
    <source>
        <dbReference type="ARBA" id="ARBA00022679"/>
    </source>
</evidence>
<evidence type="ECO:0000256" key="4">
    <source>
        <dbReference type="ARBA" id="ARBA00022692"/>
    </source>
</evidence>
<dbReference type="NCBIfam" id="TIGR03025">
    <property type="entry name" value="EPS_sugtrans"/>
    <property type="match status" value="1"/>
</dbReference>
<dbReference type="Proteomes" id="UP000229600">
    <property type="component" value="Unassembled WGS sequence"/>
</dbReference>
<dbReference type="Pfam" id="PF13727">
    <property type="entry name" value="CoA_binding_3"/>
    <property type="match status" value="1"/>
</dbReference>
<dbReference type="InterPro" id="IPR017475">
    <property type="entry name" value="EPS_sugar_tfrase"/>
</dbReference>
<evidence type="ECO:0000256" key="5">
    <source>
        <dbReference type="ARBA" id="ARBA00022989"/>
    </source>
</evidence>
<dbReference type="Gene3D" id="3.40.50.720">
    <property type="entry name" value="NAD(P)-binding Rossmann-like Domain"/>
    <property type="match status" value="1"/>
</dbReference>
<accession>A0A2H0N5V6</accession>
<comment type="caution">
    <text evidence="9">The sequence shown here is derived from an EMBL/GenBank/DDBJ whole genome shotgun (WGS) entry which is preliminary data.</text>
</comment>
<feature type="transmembrane region" description="Helical" evidence="7">
    <location>
        <begin position="274"/>
        <end position="295"/>
    </location>
</feature>
<feature type="transmembrane region" description="Helical" evidence="7">
    <location>
        <begin position="12"/>
        <end position="33"/>
    </location>
</feature>
<dbReference type="InterPro" id="IPR003362">
    <property type="entry name" value="Bact_transf"/>
</dbReference>
<dbReference type="EMBL" id="PCWN01000007">
    <property type="protein sequence ID" value="PIR04258.1"/>
    <property type="molecule type" value="Genomic_DNA"/>
</dbReference>
<keyword evidence="4 7" id="KW-0812">Transmembrane</keyword>
<evidence type="ECO:0000256" key="2">
    <source>
        <dbReference type="ARBA" id="ARBA00006464"/>
    </source>
</evidence>
<feature type="transmembrane region" description="Helical" evidence="7">
    <location>
        <begin position="76"/>
        <end position="97"/>
    </location>
</feature>
<evidence type="ECO:0000313" key="10">
    <source>
        <dbReference type="Proteomes" id="UP000229600"/>
    </source>
</evidence>
<dbReference type="PANTHER" id="PTHR30576:SF0">
    <property type="entry name" value="UNDECAPRENYL-PHOSPHATE N-ACETYLGALACTOSAMINYL 1-PHOSPHATE TRANSFERASE-RELATED"/>
    <property type="match status" value="1"/>
</dbReference>
<comment type="subcellular location">
    <subcellularLocation>
        <location evidence="1">Membrane</location>
        <topology evidence="1">Multi-pass membrane protein</topology>
    </subcellularLocation>
</comment>
<gene>
    <name evidence="9" type="ORF">COV59_03690</name>
</gene>
<dbReference type="PANTHER" id="PTHR30576">
    <property type="entry name" value="COLANIC BIOSYNTHESIS UDP-GLUCOSE LIPID CARRIER TRANSFERASE"/>
    <property type="match status" value="1"/>
</dbReference>
<proteinExistence type="inferred from homology"/>
<feature type="transmembrane region" description="Helical" evidence="7">
    <location>
        <begin position="109"/>
        <end position="127"/>
    </location>
</feature>
<evidence type="ECO:0000259" key="8">
    <source>
        <dbReference type="Pfam" id="PF02397"/>
    </source>
</evidence>
<evidence type="ECO:0000313" key="9">
    <source>
        <dbReference type="EMBL" id="PIR04258.1"/>
    </source>
</evidence>
<protein>
    <recommendedName>
        <fullName evidence="8">Bacterial sugar transferase domain-containing protein</fullName>
    </recommendedName>
</protein>